<feature type="transmembrane region" description="Helical" evidence="2">
    <location>
        <begin position="97"/>
        <end position="116"/>
    </location>
</feature>
<keyword evidence="2" id="KW-0812">Transmembrane</keyword>
<dbReference type="AlphaFoldDB" id="X1SFL8"/>
<comment type="caution">
    <text evidence="3">The sequence shown here is derived from an EMBL/GenBank/DDBJ whole genome shotgun (WGS) entry which is preliminary data.</text>
</comment>
<accession>X1SFL8</accession>
<evidence type="ECO:0000256" key="1">
    <source>
        <dbReference type="SAM" id="MobiDB-lite"/>
    </source>
</evidence>
<gene>
    <name evidence="3" type="ORF">S12H4_40275</name>
</gene>
<feature type="transmembrane region" description="Helical" evidence="2">
    <location>
        <begin position="122"/>
        <end position="143"/>
    </location>
</feature>
<evidence type="ECO:0000313" key="3">
    <source>
        <dbReference type="EMBL" id="GAI91758.1"/>
    </source>
</evidence>
<evidence type="ECO:0008006" key="4">
    <source>
        <dbReference type="Google" id="ProtNLM"/>
    </source>
</evidence>
<reference evidence="3" key="1">
    <citation type="journal article" date="2014" name="Front. Microbiol.">
        <title>High frequency of phylogenetically diverse reductive dehalogenase-homologous genes in deep subseafloor sedimentary metagenomes.</title>
        <authorList>
            <person name="Kawai M."/>
            <person name="Futagami T."/>
            <person name="Toyoda A."/>
            <person name="Takaki Y."/>
            <person name="Nishi S."/>
            <person name="Hori S."/>
            <person name="Arai W."/>
            <person name="Tsubouchi T."/>
            <person name="Morono Y."/>
            <person name="Uchiyama I."/>
            <person name="Ito T."/>
            <person name="Fujiyama A."/>
            <person name="Inagaki F."/>
            <person name="Takami H."/>
        </authorList>
    </citation>
    <scope>NUCLEOTIDE SEQUENCE</scope>
    <source>
        <strain evidence="3">Expedition CK06-06</strain>
    </source>
</reference>
<protein>
    <recommendedName>
        <fullName evidence="4">DUF2335 domain-containing protein</fullName>
    </recommendedName>
</protein>
<name>X1SFL8_9ZZZZ</name>
<organism evidence="3">
    <name type="scientific">marine sediment metagenome</name>
    <dbReference type="NCBI Taxonomy" id="412755"/>
    <lineage>
        <taxon>unclassified sequences</taxon>
        <taxon>metagenomes</taxon>
        <taxon>ecological metagenomes</taxon>
    </lineage>
</organism>
<sequence length="148" mass="16985">MEQKDKNAKVPRKLAKNQEPEEDILPEEISEIVKKLPPEQGETIKKSMEFMMSAINVPYYSPLLRKLSGEHIDKIIEYSEKDDERSFKFALISKRHALILTIFGMGIFIFLTVFLAKDSSNIYMDILKVAFGFLGGFGVGSFFKKKQE</sequence>
<keyword evidence="2" id="KW-1133">Transmembrane helix</keyword>
<feature type="region of interest" description="Disordered" evidence="1">
    <location>
        <begin position="1"/>
        <end position="23"/>
    </location>
</feature>
<evidence type="ECO:0000256" key="2">
    <source>
        <dbReference type="SAM" id="Phobius"/>
    </source>
</evidence>
<proteinExistence type="predicted"/>
<keyword evidence="2" id="KW-0472">Membrane</keyword>
<dbReference type="EMBL" id="BARW01024428">
    <property type="protein sequence ID" value="GAI91758.1"/>
    <property type="molecule type" value="Genomic_DNA"/>
</dbReference>